<keyword evidence="2" id="KW-1185">Reference proteome</keyword>
<gene>
    <name evidence="1" type="ORF">BROFUL_00247</name>
</gene>
<accession>A0A0M2UZJ3</accession>
<comment type="caution">
    <text evidence="1">The sequence shown here is derived from an EMBL/GenBank/DDBJ whole genome shotgun (WGS) entry which is preliminary data.</text>
</comment>
<evidence type="ECO:0000313" key="2">
    <source>
        <dbReference type="Proteomes" id="UP000034954"/>
    </source>
</evidence>
<evidence type="ECO:0000313" key="1">
    <source>
        <dbReference type="EMBL" id="KKO21030.1"/>
    </source>
</evidence>
<dbReference type="Proteomes" id="UP000034954">
    <property type="component" value="Unassembled WGS sequence"/>
</dbReference>
<dbReference type="EMBL" id="LAQJ01000030">
    <property type="protein sequence ID" value="KKO21030.1"/>
    <property type="molecule type" value="Genomic_DNA"/>
</dbReference>
<name>A0A0M2UZJ3_9BACT</name>
<sequence>MYYQDIVRTDLALNTIIYFSIEEPKFVVNILNTMHIQLEHN</sequence>
<proteinExistence type="predicted"/>
<protein>
    <submittedName>
        <fullName evidence="1">Uncharacterized protein</fullName>
    </submittedName>
</protein>
<organism evidence="1 2">
    <name type="scientific">Candidatus Brocadia fulgida</name>
    <dbReference type="NCBI Taxonomy" id="380242"/>
    <lineage>
        <taxon>Bacteria</taxon>
        <taxon>Pseudomonadati</taxon>
        <taxon>Planctomycetota</taxon>
        <taxon>Candidatus Brocadiia</taxon>
        <taxon>Candidatus Brocadiales</taxon>
        <taxon>Candidatus Brocadiaceae</taxon>
        <taxon>Candidatus Brocadia</taxon>
    </lineage>
</organism>
<dbReference type="AlphaFoldDB" id="A0A0M2UZJ3"/>
<reference evidence="1 2" key="1">
    <citation type="journal article" date="2013" name="BMC Microbiol.">
        <title>Identification of the type II cytochrome c maturation pathway in anammox bacteria by comparative genomics.</title>
        <authorList>
            <person name="Ferousi C."/>
            <person name="Speth D.R."/>
            <person name="Reimann J."/>
            <person name="Op den Camp H.J."/>
            <person name="Allen J.W."/>
            <person name="Keltjens J.T."/>
            <person name="Jetten M.S."/>
        </authorList>
    </citation>
    <scope>NUCLEOTIDE SEQUENCE [LARGE SCALE GENOMIC DNA]</scope>
    <source>
        <strain evidence="1">RU1</strain>
    </source>
</reference>